<dbReference type="Gene3D" id="3.30.565.10">
    <property type="entry name" value="Histidine kinase-like ATPase, C-terminal domain"/>
    <property type="match status" value="1"/>
</dbReference>
<dbReference type="AlphaFoldDB" id="A0A931DU01"/>
<keyword evidence="5" id="KW-1185">Reference proteome</keyword>
<feature type="domain" description="Histidine kinase/HSP90-like ATPase" evidence="3">
    <location>
        <begin position="46"/>
        <end position="167"/>
    </location>
</feature>
<keyword evidence="1" id="KW-0808">Transferase</keyword>
<dbReference type="Proteomes" id="UP000614047">
    <property type="component" value="Unassembled WGS sequence"/>
</dbReference>
<reference evidence="4" key="1">
    <citation type="submission" date="2020-11" db="EMBL/GenBank/DDBJ databases">
        <title>Sequencing the genomes of 1000 actinobacteria strains.</title>
        <authorList>
            <person name="Klenk H.-P."/>
        </authorList>
    </citation>
    <scope>NUCLEOTIDE SEQUENCE</scope>
    <source>
        <strain evidence="4">DSM 43175</strain>
    </source>
</reference>
<dbReference type="InterPro" id="IPR050267">
    <property type="entry name" value="Anti-sigma-factor_SerPK"/>
</dbReference>
<evidence type="ECO:0000256" key="1">
    <source>
        <dbReference type="ARBA" id="ARBA00022527"/>
    </source>
</evidence>
<dbReference type="SUPFAM" id="SSF55874">
    <property type="entry name" value="ATPase domain of HSP90 chaperone/DNA topoisomerase II/histidine kinase"/>
    <property type="match status" value="1"/>
</dbReference>
<proteinExistence type="predicted"/>
<keyword evidence="1" id="KW-0723">Serine/threonine-protein kinase</keyword>
<dbReference type="PANTHER" id="PTHR35526:SF3">
    <property type="entry name" value="ANTI-SIGMA-F FACTOR RSBW"/>
    <property type="match status" value="1"/>
</dbReference>
<evidence type="ECO:0000259" key="3">
    <source>
        <dbReference type="Pfam" id="PF13581"/>
    </source>
</evidence>
<dbReference type="InterPro" id="IPR003594">
    <property type="entry name" value="HATPase_dom"/>
</dbReference>
<evidence type="ECO:0000256" key="2">
    <source>
        <dbReference type="SAM" id="MobiDB-lite"/>
    </source>
</evidence>
<evidence type="ECO:0000313" key="5">
    <source>
        <dbReference type="Proteomes" id="UP000614047"/>
    </source>
</evidence>
<dbReference type="InterPro" id="IPR036890">
    <property type="entry name" value="HATPase_C_sf"/>
</dbReference>
<organism evidence="4 5">
    <name type="scientific">Actinomadura viridis</name>
    <dbReference type="NCBI Taxonomy" id="58110"/>
    <lineage>
        <taxon>Bacteria</taxon>
        <taxon>Bacillati</taxon>
        <taxon>Actinomycetota</taxon>
        <taxon>Actinomycetes</taxon>
        <taxon>Streptosporangiales</taxon>
        <taxon>Thermomonosporaceae</taxon>
        <taxon>Actinomadura</taxon>
    </lineage>
</organism>
<accession>A0A931DU01</accession>
<sequence>MDTLDAWSGSPTLCSGPFAEPSLEVGTPYGWNPGLTSEGLLGEIDIAATPAAVRLARSYVRAVAGECFGAAAPVLDDLELLTSEAVTNSVVHARPRRHGTVTLSALHADGGVRVEVIDGGPRPKPLAAHGAALPDPAGGAEDGDPAVNGRGLLLIHTLAADHGRHHNIDGSTTFWFKVAVDEVGETP</sequence>
<evidence type="ECO:0000313" key="4">
    <source>
        <dbReference type="EMBL" id="MBG6093882.1"/>
    </source>
</evidence>
<gene>
    <name evidence="4" type="ORF">IW256_007995</name>
</gene>
<comment type="caution">
    <text evidence="4">The sequence shown here is derived from an EMBL/GenBank/DDBJ whole genome shotgun (WGS) entry which is preliminary data.</text>
</comment>
<dbReference type="GO" id="GO:0004674">
    <property type="term" value="F:protein serine/threonine kinase activity"/>
    <property type="evidence" value="ECO:0007669"/>
    <property type="project" value="UniProtKB-KW"/>
</dbReference>
<dbReference type="CDD" id="cd16936">
    <property type="entry name" value="HATPase_RsbW-like"/>
    <property type="match status" value="1"/>
</dbReference>
<feature type="region of interest" description="Disordered" evidence="2">
    <location>
        <begin position="120"/>
        <end position="143"/>
    </location>
</feature>
<dbReference type="EMBL" id="JADOUA010000001">
    <property type="protein sequence ID" value="MBG6093882.1"/>
    <property type="molecule type" value="Genomic_DNA"/>
</dbReference>
<dbReference type="Pfam" id="PF13581">
    <property type="entry name" value="HATPase_c_2"/>
    <property type="match status" value="1"/>
</dbReference>
<dbReference type="PANTHER" id="PTHR35526">
    <property type="entry name" value="ANTI-SIGMA-F FACTOR RSBW-RELATED"/>
    <property type="match status" value="1"/>
</dbReference>
<name>A0A931DU01_9ACTN</name>
<keyword evidence="1" id="KW-0418">Kinase</keyword>
<dbReference type="RefSeq" id="WP_197015888.1">
    <property type="nucleotide sequence ID" value="NZ_BAABES010000003.1"/>
</dbReference>
<protein>
    <submittedName>
        <fullName evidence="4">Anti-sigma regulatory factor (Ser/Thr protein kinase)</fullName>
    </submittedName>
</protein>